<evidence type="ECO:0000313" key="2">
    <source>
        <dbReference type="Proteomes" id="UP000283210"/>
    </source>
</evidence>
<organism evidence="1 2">
    <name type="scientific">Oryzias javanicus</name>
    <name type="common">Javanese ricefish</name>
    <name type="synonym">Aplocheilus javanicus</name>
    <dbReference type="NCBI Taxonomy" id="123683"/>
    <lineage>
        <taxon>Eukaryota</taxon>
        <taxon>Metazoa</taxon>
        <taxon>Chordata</taxon>
        <taxon>Craniata</taxon>
        <taxon>Vertebrata</taxon>
        <taxon>Euteleostomi</taxon>
        <taxon>Actinopterygii</taxon>
        <taxon>Neopterygii</taxon>
        <taxon>Teleostei</taxon>
        <taxon>Neoteleostei</taxon>
        <taxon>Acanthomorphata</taxon>
        <taxon>Ovalentaria</taxon>
        <taxon>Atherinomorphae</taxon>
        <taxon>Beloniformes</taxon>
        <taxon>Adrianichthyidae</taxon>
        <taxon>Oryziinae</taxon>
        <taxon>Oryzias</taxon>
    </lineage>
</organism>
<dbReference type="AlphaFoldDB" id="A0A437CW37"/>
<name>A0A437CW37_ORYJA</name>
<keyword evidence="2" id="KW-1185">Reference proteome</keyword>
<reference evidence="1 2" key="2">
    <citation type="submission" date="2019-01" db="EMBL/GenBank/DDBJ databases">
        <title>A chromosome length genome reference of the Java medaka (oryzias javanicus).</title>
        <authorList>
            <person name="Herpin A."/>
            <person name="Takehana Y."/>
            <person name="Naruse K."/>
            <person name="Ansai S."/>
            <person name="Kawaguchi M."/>
        </authorList>
    </citation>
    <scope>NUCLEOTIDE SEQUENCE [LARGE SCALE GENOMIC DNA]</scope>
    <source>
        <strain evidence="1">RS831</strain>
        <tissue evidence="1">Whole body</tissue>
    </source>
</reference>
<dbReference type="EMBL" id="CM012447">
    <property type="protein sequence ID" value="RVE66479.1"/>
    <property type="molecule type" value="Genomic_DNA"/>
</dbReference>
<gene>
    <name evidence="1" type="ORF">OJAV_G00108000</name>
</gene>
<protein>
    <submittedName>
        <fullName evidence="1">Uncharacterized protein</fullName>
    </submittedName>
</protein>
<proteinExistence type="predicted"/>
<accession>A0A437CW37</accession>
<evidence type="ECO:0000313" key="1">
    <source>
        <dbReference type="EMBL" id="RVE66479.1"/>
    </source>
</evidence>
<sequence length="120" mass="14044">MKKELRLFREEDTISSERTVAEGNVYRIPQKEGSGDLRPRARVSTPKIFWMLHRCCLCEEQTGLQCPHSPPGFSSMLMIPVRECATVFKQCQYFFFEQFGPYAHDNHNLYNGYIMCKDLL</sequence>
<dbReference type="Proteomes" id="UP000283210">
    <property type="component" value="Chromosome 11"/>
</dbReference>
<reference evidence="1 2" key="1">
    <citation type="submission" date="2018-11" db="EMBL/GenBank/DDBJ databases">
        <authorList>
            <person name="Lopez-Roques C."/>
            <person name="Donnadieu C."/>
            <person name="Bouchez O."/>
            <person name="Klopp C."/>
            <person name="Cabau C."/>
            <person name="Zahm M."/>
        </authorList>
    </citation>
    <scope>NUCLEOTIDE SEQUENCE [LARGE SCALE GENOMIC DNA]</scope>
    <source>
        <strain evidence="1">RS831</strain>
        <tissue evidence="1">Whole body</tissue>
    </source>
</reference>